<sequence length="66" mass="6911">MESETGALEAAQHRGHVCAGQVVPQTLGGRFLVDRNRDSSARAAVSSSRPGLSRTSRTKAVPVHGV</sequence>
<accession>A0ABM6SSV4</accession>
<name>A0ABM6SSV4_9ACTN</name>
<keyword evidence="3" id="KW-1185">Reference proteome</keyword>
<organism evidence="2 3">
    <name type="scientific">Streptomyces dengpaensis</name>
    <dbReference type="NCBI Taxonomy" id="2049881"/>
    <lineage>
        <taxon>Bacteria</taxon>
        <taxon>Bacillati</taxon>
        <taxon>Actinomycetota</taxon>
        <taxon>Actinomycetes</taxon>
        <taxon>Kitasatosporales</taxon>
        <taxon>Streptomycetaceae</taxon>
        <taxon>Streptomyces</taxon>
    </lineage>
</organism>
<evidence type="ECO:0000256" key="1">
    <source>
        <dbReference type="SAM" id="MobiDB-lite"/>
    </source>
</evidence>
<dbReference type="Proteomes" id="UP000238413">
    <property type="component" value="Chromosome"/>
</dbReference>
<feature type="region of interest" description="Disordered" evidence="1">
    <location>
        <begin position="41"/>
        <end position="66"/>
    </location>
</feature>
<evidence type="ECO:0000313" key="3">
    <source>
        <dbReference type="Proteomes" id="UP000238413"/>
    </source>
</evidence>
<dbReference type="RefSeq" id="WP_099502068.1">
    <property type="nucleotide sequence ID" value="NZ_CP026652.1"/>
</dbReference>
<proteinExistence type="predicted"/>
<evidence type="ECO:0000313" key="2">
    <source>
        <dbReference type="EMBL" id="AVH57645.1"/>
    </source>
</evidence>
<gene>
    <name evidence="2" type="ORF">C4B68_19835</name>
</gene>
<reference evidence="2 3" key="1">
    <citation type="submission" date="2018-02" db="EMBL/GenBank/DDBJ databases">
        <title>Complete genome sequence of Streptomyces dengpaensis, the producer of angucyclines.</title>
        <authorList>
            <person name="Yumei L."/>
        </authorList>
    </citation>
    <scope>NUCLEOTIDE SEQUENCE [LARGE SCALE GENOMIC DNA]</scope>
    <source>
        <strain evidence="2 3">XZHG99</strain>
    </source>
</reference>
<dbReference type="EMBL" id="CP026652">
    <property type="protein sequence ID" value="AVH57645.1"/>
    <property type="molecule type" value="Genomic_DNA"/>
</dbReference>
<protein>
    <submittedName>
        <fullName evidence="2">Uncharacterized protein</fullName>
    </submittedName>
</protein>